<organism evidence="1 2">
    <name type="scientific">Rhododendron griersonianum</name>
    <dbReference type="NCBI Taxonomy" id="479676"/>
    <lineage>
        <taxon>Eukaryota</taxon>
        <taxon>Viridiplantae</taxon>
        <taxon>Streptophyta</taxon>
        <taxon>Embryophyta</taxon>
        <taxon>Tracheophyta</taxon>
        <taxon>Spermatophyta</taxon>
        <taxon>Magnoliopsida</taxon>
        <taxon>eudicotyledons</taxon>
        <taxon>Gunneridae</taxon>
        <taxon>Pentapetalae</taxon>
        <taxon>asterids</taxon>
        <taxon>Ericales</taxon>
        <taxon>Ericaceae</taxon>
        <taxon>Ericoideae</taxon>
        <taxon>Rhodoreae</taxon>
        <taxon>Rhododendron</taxon>
    </lineage>
</organism>
<keyword evidence="2" id="KW-1185">Reference proteome</keyword>
<reference evidence="1" key="1">
    <citation type="submission" date="2020-08" db="EMBL/GenBank/DDBJ databases">
        <title>Plant Genome Project.</title>
        <authorList>
            <person name="Zhang R.-G."/>
        </authorList>
    </citation>
    <scope>NUCLEOTIDE SEQUENCE</scope>
    <source>
        <strain evidence="1">WSP0</strain>
        <tissue evidence="1">Leaf</tissue>
    </source>
</reference>
<name>A0AAV6IKC8_9ERIC</name>
<dbReference type="Proteomes" id="UP000823749">
    <property type="component" value="Chromosome 10"/>
</dbReference>
<protein>
    <submittedName>
        <fullName evidence="1">Uncharacterized protein</fullName>
    </submittedName>
</protein>
<sequence>MTICIYTWMSLHFRHLDLGQAGLGSVMLQFKSSILVETKQTFLIFGKNWVVPLFDGSGFRYQRDGSNGCVGLVS</sequence>
<evidence type="ECO:0000313" key="1">
    <source>
        <dbReference type="EMBL" id="KAG5528813.1"/>
    </source>
</evidence>
<dbReference type="AlphaFoldDB" id="A0AAV6IKC8"/>
<comment type="caution">
    <text evidence="1">The sequence shown here is derived from an EMBL/GenBank/DDBJ whole genome shotgun (WGS) entry which is preliminary data.</text>
</comment>
<proteinExistence type="predicted"/>
<evidence type="ECO:0000313" key="2">
    <source>
        <dbReference type="Proteomes" id="UP000823749"/>
    </source>
</evidence>
<accession>A0AAV6IKC8</accession>
<gene>
    <name evidence="1" type="ORF">RHGRI_029465</name>
</gene>
<dbReference type="EMBL" id="JACTNZ010000010">
    <property type="protein sequence ID" value="KAG5528813.1"/>
    <property type="molecule type" value="Genomic_DNA"/>
</dbReference>